<dbReference type="PANTHER" id="PTHR33933:SF1">
    <property type="entry name" value="PROTEIN ADENYLYLTRANSFERASE MNTA-RELATED"/>
    <property type="match status" value="1"/>
</dbReference>
<evidence type="ECO:0000313" key="3">
    <source>
        <dbReference type="EMBL" id="KCZ99668.1"/>
    </source>
</evidence>
<feature type="region of interest" description="Disordered" evidence="1">
    <location>
        <begin position="140"/>
        <end position="161"/>
    </location>
</feature>
<dbReference type="PANTHER" id="PTHR33933">
    <property type="entry name" value="NUCLEOTIDYLTRANSFERASE"/>
    <property type="match status" value="1"/>
</dbReference>
<dbReference type="Pfam" id="PF05168">
    <property type="entry name" value="HEPN"/>
    <property type="match status" value="1"/>
</dbReference>
<dbReference type="EMBL" id="ARYM01000004">
    <property type="protein sequence ID" value="KCZ99668.1"/>
    <property type="molecule type" value="Genomic_DNA"/>
</dbReference>
<dbReference type="AlphaFoldDB" id="A0A062VGW2"/>
<dbReference type="CDD" id="cd05403">
    <property type="entry name" value="NT_KNTase_like"/>
    <property type="match status" value="1"/>
</dbReference>
<dbReference type="InterPro" id="IPR043519">
    <property type="entry name" value="NT_sf"/>
</dbReference>
<dbReference type="PATRIC" id="fig|1280954.3.peg.970"/>
<dbReference type="SUPFAM" id="SSF81593">
    <property type="entry name" value="Nucleotidyltransferase substrate binding subunit/domain"/>
    <property type="match status" value="1"/>
</dbReference>
<accession>A0A062VGW2</accession>
<dbReference type="Gene3D" id="1.20.120.330">
    <property type="entry name" value="Nucleotidyltransferases domain 2"/>
    <property type="match status" value="1"/>
</dbReference>
<dbReference type="OrthoDB" id="7620403at2"/>
<evidence type="ECO:0000259" key="2">
    <source>
        <dbReference type="SMART" id="SM00748"/>
    </source>
</evidence>
<dbReference type="eggNOG" id="COG1708">
    <property type="taxonomic scope" value="Bacteria"/>
</dbReference>
<dbReference type="GO" id="GO:0016740">
    <property type="term" value="F:transferase activity"/>
    <property type="evidence" value="ECO:0007669"/>
    <property type="project" value="UniProtKB-KW"/>
</dbReference>
<dbReference type="InterPro" id="IPR052548">
    <property type="entry name" value="Type_VII_TA_antitoxin"/>
</dbReference>
<evidence type="ECO:0000313" key="4">
    <source>
        <dbReference type="Proteomes" id="UP000027100"/>
    </source>
</evidence>
<reference evidence="3 4" key="1">
    <citation type="journal article" date="2014" name="Antonie Van Leeuwenhoek">
        <title>Hyphomonas beringensis sp. nov. and Hyphomonas chukchiensis sp. nov., isolated from surface seawater of the Bering Sea and Chukchi Sea.</title>
        <authorList>
            <person name="Li C."/>
            <person name="Lai Q."/>
            <person name="Li G."/>
            <person name="Dong C."/>
            <person name="Wang J."/>
            <person name="Liao Y."/>
            <person name="Shao Z."/>
        </authorList>
    </citation>
    <scope>NUCLEOTIDE SEQUENCE [LARGE SCALE GENOMIC DNA]</scope>
    <source>
        <strain evidence="3 4">PS728</strain>
    </source>
</reference>
<dbReference type="Gene3D" id="3.30.460.10">
    <property type="entry name" value="Beta Polymerase, domain 2"/>
    <property type="match status" value="1"/>
</dbReference>
<dbReference type="Proteomes" id="UP000027100">
    <property type="component" value="Unassembled WGS sequence"/>
</dbReference>
<dbReference type="STRING" id="1280954.HPO_04755"/>
<organism evidence="3 4">
    <name type="scientific">Hyphomonas polymorpha PS728</name>
    <dbReference type="NCBI Taxonomy" id="1280954"/>
    <lineage>
        <taxon>Bacteria</taxon>
        <taxon>Pseudomonadati</taxon>
        <taxon>Pseudomonadota</taxon>
        <taxon>Alphaproteobacteria</taxon>
        <taxon>Hyphomonadales</taxon>
        <taxon>Hyphomonadaceae</taxon>
        <taxon>Hyphomonas</taxon>
    </lineage>
</organism>
<dbReference type="RefSeq" id="WP_051612289.1">
    <property type="nucleotide sequence ID" value="NZ_ARYM01000004.1"/>
</dbReference>
<feature type="domain" description="HEPN" evidence="2">
    <location>
        <begin position="175"/>
        <end position="287"/>
    </location>
</feature>
<dbReference type="SMART" id="SM00748">
    <property type="entry name" value="HEPN"/>
    <property type="match status" value="1"/>
</dbReference>
<protein>
    <submittedName>
        <fullName evidence="3">Putative nucleotidyltransferase</fullName>
    </submittedName>
</protein>
<gene>
    <name evidence="3" type="ORF">HPO_04755</name>
</gene>
<evidence type="ECO:0000256" key="1">
    <source>
        <dbReference type="SAM" id="MobiDB-lite"/>
    </source>
</evidence>
<dbReference type="InterPro" id="IPR007842">
    <property type="entry name" value="HEPN_dom"/>
</dbReference>
<dbReference type="SUPFAM" id="SSF81301">
    <property type="entry name" value="Nucleotidyltransferase"/>
    <property type="match status" value="1"/>
</dbReference>
<comment type="caution">
    <text evidence="3">The sequence shown here is derived from an EMBL/GenBank/DDBJ whole genome shotgun (WGS) entry which is preliminary data.</text>
</comment>
<sequence length="313" mass="36028">MQTSLDHLPPARQAEFARIQEVILEELETRIRADGKARAKRYRLLKLVLFGSFAKGTWFEDSRSGRASDVDLLAIVSHEALTEMSAFWGEVEDRLYTDPLVKRDVSIIVHTLQEVNRQLKDGQYFFSEIIQQGILLYEDGEPDSNGNPKNRLAKPGMPDPKRSETLATTYFSTWRKKAVFCLDDGRHHIGGDKDENNHAAFLLHQAAESAYRMFLLTTTLYAPGTHHLGKLRNIARTIDGRIEDAWGPPQKPYKRYFELLRRAYVEARYSPSYETTQEILIWQADRIERLTAISVELCNERFERLQAEAEKGP</sequence>
<keyword evidence="4" id="KW-1185">Reference proteome</keyword>
<proteinExistence type="predicted"/>
<keyword evidence="3" id="KW-0808">Transferase</keyword>
<name>A0A062VGW2_9PROT</name>